<proteinExistence type="predicted"/>
<gene>
    <name evidence="1" type="ORF">P245_05550</name>
</gene>
<evidence type="ECO:0000313" key="2">
    <source>
        <dbReference type="Proteomes" id="UP000029567"/>
    </source>
</evidence>
<protein>
    <submittedName>
        <fullName evidence="1">Membrane protein</fullName>
    </submittedName>
</protein>
<name>A0A096DMN6_9BURK</name>
<dbReference type="RefSeq" id="WP_034352999.1">
    <property type="nucleotide sequence ID" value="NZ_AWOS01000028.1"/>
</dbReference>
<dbReference type="OrthoDB" id="9000139at2"/>
<dbReference type="InterPro" id="IPR014547">
    <property type="entry name" value="UCP028477"/>
</dbReference>
<comment type="caution">
    <text evidence="1">The sequence shown here is derived from an EMBL/GenBank/DDBJ whole genome shotgun (WGS) entry which is preliminary data.</text>
</comment>
<dbReference type="Proteomes" id="UP000029567">
    <property type="component" value="Unassembled WGS sequence"/>
</dbReference>
<dbReference type="EMBL" id="AWTN01000046">
    <property type="protein sequence ID" value="KGG96426.1"/>
    <property type="molecule type" value="Genomic_DNA"/>
</dbReference>
<dbReference type="Pfam" id="PF09916">
    <property type="entry name" value="DUF2145"/>
    <property type="match status" value="1"/>
</dbReference>
<accession>A0A096DMN6</accession>
<dbReference type="PIRSF" id="PIRSF028477">
    <property type="entry name" value="UCP028477"/>
    <property type="match status" value="1"/>
</dbReference>
<dbReference type="AlphaFoldDB" id="A0A096DMN6"/>
<organism evidence="1 2">
    <name type="scientific">Comamonas thiooxydans</name>
    <dbReference type="NCBI Taxonomy" id="363952"/>
    <lineage>
        <taxon>Bacteria</taxon>
        <taxon>Pseudomonadati</taxon>
        <taxon>Pseudomonadota</taxon>
        <taxon>Betaproteobacteria</taxon>
        <taxon>Burkholderiales</taxon>
        <taxon>Comamonadaceae</taxon>
        <taxon>Comamonas</taxon>
    </lineage>
</organism>
<reference evidence="1 2" key="1">
    <citation type="submission" date="2013-09" db="EMBL/GenBank/DDBJ databases">
        <title>High correlation between genotypes and phenotypes of environmental bacteria Comamonas testosteroni strains.</title>
        <authorList>
            <person name="Liu L."/>
            <person name="Zhu W."/>
            <person name="Xia X."/>
            <person name="Xu B."/>
            <person name="Luo M."/>
            <person name="Wang G."/>
        </authorList>
    </citation>
    <scope>NUCLEOTIDE SEQUENCE [LARGE SCALE GENOMIC DNA]</scope>
    <source>
        <strain evidence="1 2">JL14</strain>
    </source>
</reference>
<evidence type="ECO:0000313" key="1">
    <source>
        <dbReference type="EMBL" id="KGG96426.1"/>
    </source>
</evidence>
<sequence>MIKEATSVVQAMAPARRAGMPIPGPVALALGAALIAWAGSAEAGRSCEDRPLTADVMAKGLNLAARTAKALDAEFQKNGTQVVLLARQGQDLSKYDLKYSHYGWAYRTPAGPWRVAHKLNECGTASGHIYRQGLGEFFLDDMWRYEAAIQIPTPAVQQALLKFLSAPTVLRLQNEPYSMVSYVWSSKYQQSNQWATETLAAAMEPAAIQNRAQAQAWLQSKGYEPSALIIRAFSRLGGRMTAANIAFDDHPNEKRFASRIETVTVDSVTQWLQRTQLASAVRTVQ</sequence>